<evidence type="ECO:0000313" key="1">
    <source>
        <dbReference type="EMBL" id="MBW95863.1"/>
    </source>
</evidence>
<name>A0A2P2JQW9_RHIMU</name>
<dbReference type="AlphaFoldDB" id="A0A2P2JQW9"/>
<accession>A0A2P2JQW9</accession>
<sequence>MQEARCLWPDLGSPEINIRSSDFLLDANDIILDELLWMLTLCTTDGLDSTNSSLVPSLNASAPKQMASPINMPEHESFF</sequence>
<proteinExistence type="predicted"/>
<protein>
    <submittedName>
        <fullName evidence="1">Uncharacterized protein MANES_15G090100</fullName>
    </submittedName>
</protein>
<dbReference type="EMBL" id="GGEC01015380">
    <property type="protein sequence ID" value="MBW95863.1"/>
    <property type="molecule type" value="Transcribed_RNA"/>
</dbReference>
<organism evidence="1">
    <name type="scientific">Rhizophora mucronata</name>
    <name type="common">Asiatic mangrove</name>
    <dbReference type="NCBI Taxonomy" id="61149"/>
    <lineage>
        <taxon>Eukaryota</taxon>
        <taxon>Viridiplantae</taxon>
        <taxon>Streptophyta</taxon>
        <taxon>Embryophyta</taxon>
        <taxon>Tracheophyta</taxon>
        <taxon>Spermatophyta</taxon>
        <taxon>Magnoliopsida</taxon>
        <taxon>eudicotyledons</taxon>
        <taxon>Gunneridae</taxon>
        <taxon>Pentapetalae</taxon>
        <taxon>rosids</taxon>
        <taxon>fabids</taxon>
        <taxon>Malpighiales</taxon>
        <taxon>Rhizophoraceae</taxon>
        <taxon>Rhizophora</taxon>
    </lineage>
</organism>
<reference evidence="1" key="1">
    <citation type="submission" date="2018-02" db="EMBL/GenBank/DDBJ databases">
        <title>Rhizophora mucronata_Transcriptome.</title>
        <authorList>
            <person name="Meera S.P."/>
            <person name="Sreeshan A."/>
            <person name="Augustine A."/>
        </authorList>
    </citation>
    <scope>NUCLEOTIDE SEQUENCE</scope>
    <source>
        <tissue evidence="1">Leaf</tissue>
    </source>
</reference>